<evidence type="ECO:0000259" key="9">
    <source>
        <dbReference type="Pfam" id="PF13231"/>
    </source>
</evidence>
<keyword evidence="2" id="KW-1003">Cell membrane</keyword>
<keyword evidence="5 8" id="KW-0812">Transmembrane</keyword>
<feature type="transmembrane region" description="Helical" evidence="8">
    <location>
        <begin position="138"/>
        <end position="153"/>
    </location>
</feature>
<dbReference type="AlphaFoldDB" id="A0AAU7Z4Y2"/>
<feature type="transmembrane region" description="Helical" evidence="8">
    <location>
        <begin position="109"/>
        <end position="126"/>
    </location>
</feature>
<feature type="domain" description="Glycosyltransferase RgtA/B/C/D-like" evidence="9">
    <location>
        <begin position="61"/>
        <end position="219"/>
    </location>
</feature>
<reference evidence="10" key="2">
    <citation type="journal article" date="2024" name="Environ. Microbiol.">
        <title>Genome analysis and description of Tunturibacter gen. nov. expands the diversity of Terriglobia in tundra soils.</title>
        <authorList>
            <person name="Messyasz A."/>
            <person name="Mannisto M.K."/>
            <person name="Kerkhof L.J."/>
            <person name="Haggblom M.M."/>
        </authorList>
    </citation>
    <scope>NUCLEOTIDE SEQUENCE</scope>
    <source>
        <strain evidence="10">M8UP39</strain>
    </source>
</reference>
<dbReference type="KEGG" id="tgi:RBB81_08285"/>
<feature type="transmembrane region" description="Helical" evidence="8">
    <location>
        <begin position="333"/>
        <end position="354"/>
    </location>
</feature>
<keyword evidence="4" id="KW-0808">Transferase</keyword>
<evidence type="ECO:0000256" key="2">
    <source>
        <dbReference type="ARBA" id="ARBA00022475"/>
    </source>
</evidence>
<keyword evidence="6 8" id="KW-1133">Transmembrane helix</keyword>
<dbReference type="Pfam" id="PF13231">
    <property type="entry name" value="PMT_2"/>
    <property type="match status" value="1"/>
</dbReference>
<dbReference type="GO" id="GO:0009103">
    <property type="term" value="P:lipopolysaccharide biosynthetic process"/>
    <property type="evidence" value="ECO:0007669"/>
    <property type="project" value="UniProtKB-ARBA"/>
</dbReference>
<protein>
    <submittedName>
        <fullName evidence="10">Glycosyltransferase family 39 protein</fullName>
    </submittedName>
</protein>
<feature type="transmembrane region" description="Helical" evidence="8">
    <location>
        <begin position="201"/>
        <end position="219"/>
    </location>
</feature>
<feature type="transmembrane region" description="Helical" evidence="8">
    <location>
        <begin position="72"/>
        <end position="97"/>
    </location>
</feature>
<feature type="transmembrane region" description="Helical" evidence="8">
    <location>
        <begin position="299"/>
        <end position="321"/>
    </location>
</feature>
<evidence type="ECO:0000256" key="6">
    <source>
        <dbReference type="ARBA" id="ARBA00022989"/>
    </source>
</evidence>
<evidence type="ECO:0000256" key="1">
    <source>
        <dbReference type="ARBA" id="ARBA00004651"/>
    </source>
</evidence>
<accession>A0AAU7Z4Y2</accession>
<keyword evidence="3" id="KW-0328">Glycosyltransferase</keyword>
<proteinExistence type="predicted"/>
<feature type="transmembrane region" description="Helical" evidence="8">
    <location>
        <begin position="277"/>
        <end position="293"/>
    </location>
</feature>
<keyword evidence="7 8" id="KW-0472">Membrane</keyword>
<feature type="transmembrane region" description="Helical" evidence="8">
    <location>
        <begin position="12"/>
        <end position="32"/>
    </location>
</feature>
<evidence type="ECO:0000256" key="5">
    <source>
        <dbReference type="ARBA" id="ARBA00022692"/>
    </source>
</evidence>
<evidence type="ECO:0000256" key="8">
    <source>
        <dbReference type="SAM" id="Phobius"/>
    </source>
</evidence>
<name>A0AAU7Z4Y2_9BACT</name>
<reference evidence="10" key="1">
    <citation type="submission" date="2023-08" db="EMBL/GenBank/DDBJ databases">
        <authorList>
            <person name="Messyasz A."/>
            <person name="Mannisto M.K."/>
            <person name="Kerkhof L.J."/>
            <person name="Haggblom M."/>
        </authorList>
    </citation>
    <scope>NUCLEOTIDE SEQUENCE</scope>
    <source>
        <strain evidence="10">M8UP39</strain>
    </source>
</reference>
<dbReference type="PANTHER" id="PTHR33908">
    <property type="entry name" value="MANNOSYLTRANSFERASE YKCB-RELATED"/>
    <property type="match status" value="1"/>
</dbReference>
<dbReference type="GO" id="GO:0005886">
    <property type="term" value="C:plasma membrane"/>
    <property type="evidence" value="ECO:0007669"/>
    <property type="project" value="UniProtKB-SubCell"/>
</dbReference>
<dbReference type="EMBL" id="CP132938">
    <property type="protein sequence ID" value="XCB23912.1"/>
    <property type="molecule type" value="Genomic_DNA"/>
</dbReference>
<dbReference type="InterPro" id="IPR050297">
    <property type="entry name" value="LipidA_mod_glycosyltrf_83"/>
</dbReference>
<evidence type="ECO:0000256" key="4">
    <source>
        <dbReference type="ARBA" id="ARBA00022679"/>
    </source>
</evidence>
<dbReference type="PANTHER" id="PTHR33908:SF11">
    <property type="entry name" value="MEMBRANE PROTEIN"/>
    <property type="match status" value="1"/>
</dbReference>
<evidence type="ECO:0000256" key="7">
    <source>
        <dbReference type="ARBA" id="ARBA00023136"/>
    </source>
</evidence>
<dbReference type="GO" id="GO:0016763">
    <property type="term" value="F:pentosyltransferase activity"/>
    <property type="evidence" value="ECO:0007669"/>
    <property type="project" value="TreeGrafter"/>
</dbReference>
<organism evidence="10">
    <name type="scientific">Tunturiibacter gelidiferens</name>
    <dbReference type="NCBI Taxonomy" id="3069689"/>
    <lineage>
        <taxon>Bacteria</taxon>
        <taxon>Pseudomonadati</taxon>
        <taxon>Acidobacteriota</taxon>
        <taxon>Terriglobia</taxon>
        <taxon>Terriglobales</taxon>
        <taxon>Acidobacteriaceae</taxon>
        <taxon>Tunturiibacter</taxon>
    </lineage>
</organism>
<evidence type="ECO:0000313" key="10">
    <source>
        <dbReference type="EMBL" id="XCB23912.1"/>
    </source>
</evidence>
<dbReference type="RefSeq" id="WP_353073358.1">
    <property type="nucleotide sequence ID" value="NZ_CP132938.1"/>
</dbReference>
<feature type="transmembrane region" description="Helical" evidence="8">
    <location>
        <begin position="160"/>
        <end position="189"/>
    </location>
</feature>
<dbReference type="InterPro" id="IPR038731">
    <property type="entry name" value="RgtA/B/C-like"/>
</dbReference>
<evidence type="ECO:0000256" key="3">
    <source>
        <dbReference type="ARBA" id="ARBA00022676"/>
    </source>
</evidence>
<sequence length="504" mass="56148">MVRIRSGSESVTRADNLVLVGIALVVALVHLMTNGRYGFHRDEFQFLSDARHLDWGFVAYPPFTPFVERVGLQLFGVSMVGLRLFSVIAQAVAIVMTGLMARELGGGRLAQVTAALAVATSGLPVFEGTEFQYSSFDYLWWVLIAYFVIRLLKTENPRWWIAIGAFVGLGLMTKYTIVFFIAGIVSGMLLSSARRYFASGWFWGGVAIALLIFAPNFIWQVRHGFISVHFLQHIHVRDVRQGRANGFVWDQFKICANLAAAPLWIAGAICFLRDKRYRMLGWMYLVPFVLFLFGKGRGYYLAAAYPMLLAMGAVVGERWVASMNRPRRLVVEGLFFTGVMAWGVLAYAILVPLASDGPLKQFALKINGDMREEFGWDELVRTIAGIRDSLPAEQRSNVGVLTGNYGEQGAVEILGPAFNLPMPISLTNAAWLRGYPAVPPSTLIVVGFSREAADRAFTSCRLAGHNGNSEGVKNEERQSHPDIFVCGPPRLSWPEFWKEYQNYG</sequence>
<gene>
    <name evidence="10" type="ORF">RBB81_08285</name>
</gene>
<comment type="subcellular location">
    <subcellularLocation>
        <location evidence="1">Cell membrane</location>
        <topology evidence="1">Multi-pass membrane protein</topology>
    </subcellularLocation>
</comment>